<evidence type="ECO:0000313" key="1">
    <source>
        <dbReference type="EMBL" id="KAG5445586.1"/>
    </source>
</evidence>
<reference evidence="1 2" key="2">
    <citation type="journal article" date="2021" name="Genomics">
        <title>High-quality reference genome for Clonorchis sinensis.</title>
        <authorList>
            <person name="Young N.D."/>
            <person name="Stroehlein A.J."/>
            <person name="Kinkar L."/>
            <person name="Wang T."/>
            <person name="Sohn W.M."/>
            <person name="Chang B.C.H."/>
            <person name="Kaur P."/>
            <person name="Weisz D."/>
            <person name="Dudchenko O."/>
            <person name="Aiden E.L."/>
            <person name="Korhonen P.K."/>
            <person name="Gasser R.B."/>
        </authorList>
    </citation>
    <scope>NUCLEOTIDE SEQUENCE [LARGE SCALE GENOMIC DNA]</scope>
    <source>
        <strain evidence="1">Cs-k2</strain>
    </source>
</reference>
<dbReference type="InParanoid" id="A0A3R7D3P5"/>
<dbReference type="EMBL" id="NIRI02000056">
    <property type="protein sequence ID" value="KAG5445586.1"/>
    <property type="molecule type" value="Genomic_DNA"/>
</dbReference>
<sequence length="592" mass="64640">MHRRPLSDIRNLFTTIVCIYSAGILTSQVIYGHNRRILPADSYQILGKTGVRRLGQCNISYAWLVPPPTSSLDAYGHALACTRLQLQNGRVVRSALNGNEEEENLANRPEEELKRINKELTTTMIDLNRLDALLRADKAEDGRIITGVAAQLADESRYFYLADRVGDLNVMVLLRPGQQLKLELIDPISPDHLVTPQHVLCSRKECPATPNHTEALSESTNDPQLLKVLNTSRILTASLSKAERQNRELYMQLIISRVACALLSFLCIVFAITALTLCIRLRKTPGFYRKKAPPSELSVCRDPHPSPSYFQTNGKINVGQPSPVYFTDTSPRHAGLAHLTGDTASVNNVLMTASNLSECGGIPGIHGAQISYAALGPQYGHLSGYPISAGRASLYNDSSGVLTFVPVTTRGVIVPYQNGSASPAPSNHSMSETRGVGVVRSGSLGRYSEINVCNSENGRRKFARLNKHPVSLKHIEPAGSQTHHNPMSLQQNILDGQQMRGFQHPTTTAVDHVPKSPGTPVMNDLILFQQADSGNQPKATHRCASAELPLPFPKAYAPCASIDGERTSVNSNHLNHIQESCVTVVRKPALAN</sequence>
<organism evidence="1 2">
    <name type="scientific">Clonorchis sinensis</name>
    <name type="common">Chinese liver fluke</name>
    <dbReference type="NCBI Taxonomy" id="79923"/>
    <lineage>
        <taxon>Eukaryota</taxon>
        <taxon>Metazoa</taxon>
        <taxon>Spiralia</taxon>
        <taxon>Lophotrochozoa</taxon>
        <taxon>Platyhelminthes</taxon>
        <taxon>Trematoda</taxon>
        <taxon>Digenea</taxon>
        <taxon>Opisthorchiida</taxon>
        <taxon>Opisthorchiata</taxon>
        <taxon>Opisthorchiidae</taxon>
        <taxon>Clonorchis</taxon>
    </lineage>
</organism>
<gene>
    <name evidence="1" type="ORF">CSKR_106903</name>
</gene>
<protein>
    <submittedName>
        <fullName evidence="1">Uncharacterized protein</fullName>
    </submittedName>
</protein>
<reference evidence="1 2" key="1">
    <citation type="journal article" date="2018" name="Biotechnol. Adv.">
        <title>Improved genomic resources and new bioinformatic workflow for the carcinogenic parasite Clonorchis sinensis: Biotechnological implications.</title>
        <authorList>
            <person name="Wang D."/>
            <person name="Korhonen P.K."/>
            <person name="Gasser R.B."/>
            <person name="Young N.D."/>
        </authorList>
    </citation>
    <scope>NUCLEOTIDE SEQUENCE [LARGE SCALE GENOMIC DNA]</scope>
    <source>
        <strain evidence="1">Cs-k2</strain>
    </source>
</reference>
<accession>A0A3R7D3P5</accession>
<dbReference type="AlphaFoldDB" id="A0A3R7D3P5"/>
<comment type="caution">
    <text evidence="1">The sequence shown here is derived from an EMBL/GenBank/DDBJ whole genome shotgun (WGS) entry which is preliminary data.</text>
</comment>
<proteinExistence type="predicted"/>
<dbReference type="Proteomes" id="UP000286415">
    <property type="component" value="Unassembled WGS sequence"/>
</dbReference>
<name>A0A3R7D3P5_CLOSI</name>
<dbReference type="OrthoDB" id="6233447at2759"/>
<keyword evidence="2" id="KW-1185">Reference proteome</keyword>
<evidence type="ECO:0000313" key="2">
    <source>
        <dbReference type="Proteomes" id="UP000286415"/>
    </source>
</evidence>